<sequence>MKRIISLWFPKLATDRLARPRPDSAGEVQAAKDWSARAAATVLWLDGCPRLAAVNAHARAAGLRPHLRLADARALVPDLVTTGAEPEADRRLLEALAGWCDRYTPWVAIDPLGAALAEPDAEGRLEACSAGGFGGDAGLLLDVTGCGHLFGEGEAGERALLADLVERLARHDFTCRAALADTAGAAWALARYADRQADLFCPPRGQREALAALPVDGLRLRTPILETFLKLGLRRIGDLYSLPRGPLARRFGDQPLTRLDQALGRVDEPIEPRRAPPAFRSRLAFAEPIGRPEDIAAATSRLLAALCKQFEQAGVGARKLEIALYRVDGSVDRTGIGTSRPNRDNPKLMKLFEERLGELDPGFGVELMILSAPEVEDWTGAQDSLPNAGTAGTSFAGSDGTIDLADRLALRLGAENVVRLAPRDSHLPERVQTAIPVSAKPAAAGAWARLASMKGTRPTRLLQRPEPIDVTALLPDDPPRQFLWRRHAHRIVRVEGPERIADEWWRPRTNGRHAPPQTTPPVRDYYRVEDDDGGRFWLFRDGSHNASATGGATKWFLHGFCA</sequence>
<dbReference type="GO" id="GO:0006281">
    <property type="term" value="P:DNA repair"/>
    <property type="evidence" value="ECO:0007669"/>
    <property type="project" value="TreeGrafter"/>
</dbReference>
<evidence type="ECO:0000313" key="3">
    <source>
        <dbReference type="Proteomes" id="UP000190092"/>
    </source>
</evidence>
<dbReference type="PANTHER" id="PTHR35369">
    <property type="entry name" value="BLR3025 PROTEIN-RELATED"/>
    <property type="match status" value="1"/>
</dbReference>
<name>A0A1T4RMK9_9HYPH</name>
<dbReference type="AlphaFoldDB" id="A0A1T4RMK9"/>
<dbReference type="Proteomes" id="UP000190092">
    <property type="component" value="Unassembled WGS sequence"/>
</dbReference>
<dbReference type="InterPro" id="IPR050356">
    <property type="entry name" value="SulA_CellDiv_inhibitor"/>
</dbReference>
<accession>A0A1T4RMK9</accession>
<evidence type="ECO:0000313" key="2">
    <source>
        <dbReference type="EMBL" id="SKA16978.1"/>
    </source>
</evidence>
<dbReference type="PANTHER" id="PTHR35369:SF2">
    <property type="entry name" value="BLR3025 PROTEIN"/>
    <property type="match status" value="1"/>
</dbReference>
<dbReference type="CDD" id="cd03468">
    <property type="entry name" value="PolY_like"/>
    <property type="match status" value="1"/>
</dbReference>
<proteinExistence type="predicted"/>
<organism evidence="2 3">
    <name type="scientific">Enhydrobacter aerosaccus</name>
    <dbReference type="NCBI Taxonomy" id="225324"/>
    <lineage>
        <taxon>Bacteria</taxon>
        <taxon>Pseudomonadati</taxon>
        <taxon>Pseudomonadota</taxon>
        <taxon>Alphaproteobacteria</taxon>
        <taxon>Hyphomicrobiales</taxon>
        <taxon>Enhydrobacter</taxon>
    </lineage>
</organism>
<protein>
    <submittedName>
        <fullName evidence="2">Protein ImuB</fullName>
    </submittedName>
</protein>
<gene>
    <name evidence="2" type="ORF">SAMN02745126_03933</name>
</gene>
<dbReference type="InterPro" id="IPR043502">
    <property type="entry name" value="DNA/RNA_pol_sf"/>
</dbReference>
<dbReference type="STRING" id="225324.SAMN02745126_03933"/>
<reference evidence="3" key="1">
    <citation type="submission" date="2017-02" db="EMBL/GenBank/DDBJ databases">
        <authorList>
            <person name="Varghese N."/>
            <person name="Submissions S."/>
        </authorList>
    </citation>
    <scope>NUCLEOTIDE SEQUENCE [LARGE SCALE GENOMIC DNA]</scope>
    <source>
        <strain evidence="3">ATCC 27094</strain>
    </source>
</reference>
<keyword evidence="3" id="KW-1185">Reference proteome</keyword>
<keyword evidence="1" id="KW-0227">DNA damage</keyword>
<dbReference type="EMBL" id="FUWJ01000005">
    <property type="protein sequence ID" value="SKA16978.1"/>
    <property type="molecule type" value="Genomic_DNA"/>
</dbReference>
<evidence type="ECO:0000256" key="1">
    <source>
        <dbReference type="ARBA" id="ARBA00022763"/>
    </source>
</evidence>
<dbReference type="RefSeq" id="WP_085935605.1">
    <property type="nucleotide sequence ID" value="NZ_FUWJ01000005.1"/>
</dbReference>
<dbReference type="SUPFAM" id="SSF56672">
    <property type="entry name" value="DNA/RNA polymerases"/>
    <property type="match status" value="1"/>
</dbReference>